<feature type="region of interest" description="Disordered" evidence="1">
    <location>
        <begin position="1"/>
        <end position="116"/>
    </location>
</feature>
<dbReference type="OrthoDB" id="5366332at2759"/>
<dbReference type="AlphaFoldDB" id="A0A8E5HJF0"/>
<name>A0A8E5HJF0_USTVR</name>
<organism evidence="2 3">
    <name type="scientific">Ustilaginoidea virens</name>
    <name type="common">Rice false smut fungus</name>
    <name type="synonym">Villosiclava virens</name>
    <dbReference type="NCBI Taxonomy" id="1159556"/>
    <lineage>
        <taxon>Eukaryota</taxon>
        <taxon>Fungi</taxon>
        <taxon>Dikarya</taxon>
        <taxon>Ascomycota</taxon>
        <taxon>Pezizomycotina</taxon>
        <taxon>Sordariomycetes</taxon>
        <taxon>Hypocreomycetidae</taxon>
        <taxon>Hypocreales</taxon>
        <taxon>Clavicipitaceae</taxon>
        <taxon>Ustilaginoidea</taxon>
    </lineage>
</organism>
<feature type="region of interest" description="Disordered" evidence="1">
    <location>
        <begin position="237"/>
        <end position="256"/>
    </location>
</feature>
<evidence type="ECO:0000256" key="1">
    <source>
        <dbReference type="SAM" id="MobiDB-lite"/>
    </source>
</evidence>
<gene>
    <name evidence="2" type="ORF">UV8b_00805</name>
</gene>
<dbReference type="RefSeq" id="XP_042994237.1">
    <property type="nucleotide sequence ID" value="XM_043138303.1"/>
</dbReference>
<keyword evidence="3" id="KW-1185">Reference proteome</keyword>
<feature type="compositionally biased region" description="Polar residues" evidence="1">
    <location>
        <begin position="73"/>
        <end position="88"/>
    </location>
</feature>
<evidence type="ECO:0000313" key="3">
    <source>
        <dbReference type="Proteomes" id="UP000027002"/>
    </source>
</evidence>
<proteinExistence type="predicted"/>
<dbReference type="KEGG" id="uvi:66061583"/>
<accession>A0A8E5HJF0</accession>
<evidence type="ECO:0000313" key="2">
    <source>
        <dbReference type="EMBL" id="QUC16564.1"/>
    </source>
</evidence>
<sequence>MEQRSSFAASDTTYHSFLDIELQEPPSPPRSRGSAVVVGSNHGGQRSEQLNPHEFESAFPSGAKMQRQDSGYESHVSGSARNSMSQTRPGHPCRPVSNGSSGGGVATTSRCRTVRPSTRRWAKSYPQPNAQSLCSRAKANANAAQTTVYFQFPTPDLDLVELTETTPRRQPSAPPPPPTTHYWTSDSTRRLEYAAIDAASRGVKGWVRRHLVPDCFTPRHVAFDDDSGSVRRYRLELEEEDDDDEKMRPAANGATAQRRKGKGWFVFSLRRSSTL</sequence>
<reference evidence="2" key="1">
    <citation type="submission" date="2020-03" db="EMBL/GenBank/DDBJ databases">
        <title>A mixture of massive structural variations and highly conserved coding sequences in Ustilaginoidea virens genome.</title>
        <authorList>
            <person name="Zhang K."/>
            <person name="Zhao Z."/>
            <person name="Zhang Z."/>
            <person name="Li Y."/>
            <person name="Hsiang T."/>
            <person name="Sun W."/>
        </authorList>
    </citation>
    <scope>NUCLEOTIDE SEQUENCE</scope>
    <source>
        <strain evidence="2">UV-8b</strain>
    </source>
</reference>
<protein>
    <submittedName>
        <fullName evidence="2">Uncharacterized protein</fullName>
    </submittedName>
</protein>
<dbReference type="EMBL" id="CP072753">
    <property type="protein sequence ID" value="QUC16564.1"/>
    <property type="molecule type" value="Genomic_DNA"/>
</dbReference>
<feature type="region of interest" description="Disordered" evidence="1">
    <location>
        <begin position="165"/>
        <end position="184"/>
    </location>
</feature>
<dbReference type="Proteomes" id="UP000027002">
    <property type="component" value="Chromosome 1"/>
</dbReference>
<dbReference type="GeneID" id="66061583"/>
<feature type="compositionally biased region" description="Polar residues" evidence="1">
    <location>
        <begin position="1"/>
        <end position="15"/>
    </location>
</feature>